<name>A0A6I9X8B9_9SAUR</name>
<dbReference type="Gene3D" id="4.10.75.10">
    <property type="entry name" value="Elafin-like"/>
    <property type="match status" value="2"/>
</dbReference>
<organism evidence="3 4">
    <name type="scientific">Thamnophis sirtalis</name>
    <dbReference type="NCBI Taxonomy" id="35019"/>
    <lineage>
        <taxon>Eukaryota</taxon>
        <taxon>Metazoa</taxon>
        <taxon>Chordata</taxon>
        <taxon>Craniata</taxon>
        <taxon>Vertebrata</taxon>
        <taxon>Euteleostomi</taxon>
        <taxon>Lepidosauria</taxon>
        <taxon>Squamata</taxon>
        <taxon>Bifurcata</taxon>
        <taxon>Unidentata</taxon>
        <taxon>Episquamata</taxon>
        <taxon>Toxicofera</taxon>
        <taxon>Serpentes</taxon>
        <taxon>Colubroidea</taxon>
        <taxon>Colubridae</taxon>
        <taxon>Natricinae</taxon>
        <taxon>Thamnophis</taxon>
    </lineage>
</organism>
<evidence type="ECO:0000259" key="2">
    <source>
        <dbReference type="PROSITE" id="PS51390"/>
    </source>
</evidence>
<dbReference type="GeneID" id="106539706"/>
<keyword evidence="1" id="KW-0732">Signal</keyword>
<dbReference type="GO" id="GO:0005576">
    <property type="term" value="C:extracellular region"/>
    <property type="evidence" value="ECO:0007669"/>
    <property type="project" value="InterPro"/>
</dbReference>
<feature type="domain" description="WAP" evidence="2">
    <location>
        <begin position="72"/>
        <end position="116"/>
    </location>
</feature>
<proteinExistence type="predicted"/>
<reference evidence="4" key="1">
    <citation type="submission" date="2025-08" db="UniProtKB">
        <authorList>
            <consortium name="RefSeq"/>
        </authorList>
    </citation>
    <scope>IDENTIFICATION</scope>
    <source>
        <tissue evidence="4">Skeletal muscle</tissue>
    </source>
</reference>
<dbReference type="KEGG" id="tsr:106539706"/>
<gene>
    <name evidence="4" type="primary">LOC106539706</name>
</gene>
<dbReference type="PROSITE" id="PS51390">
    <property type="entry name" value="WAP"/>
    <property type="match status" value="1"/>
</dbReference>
<dbReference type="SUPFAM" id="SSF57256">
    <property type="entry name" value="Elafin-like"/>
    <property type="match status" value="2"/>
</dbReference>
<evidence type="ECO:0000256" key="1">
    <source>
        <dbReference type="SAM" id="SignalP"/>
    </source>
</evidence>
<keyword evidence="3" id="KW-1185">Reference proteome</keyword>
<accession>A0A6I9X8B9</accession>
<dbReference type="AlphaFoldDB" id="A0A6I9X8B9"/>
<dbReference type="Proteomes" id="UP000504617">
    <property type="component" value="Unplaced"/>
</dbReference>
<sequence length="116" mass="13160">MKTLTGLLLVGLLALWIELPSTSSKVLFACGTSLGNPFPCSLPGINRCRSDYECPHTLRCCNFRCSRSCRTPPVIPWSCPRNPFKCTIPGIHRCRYDYDCPGRQRCCYYNCSRICK</sequence>
<dbReference type="RefSeq" id="XP_013910032.1">
    <property type="nucleotide sequence ID" value="XM_014054557.1"/>
</dbReference>
<feature type="chain" id="PRO_5026868347" evidence="1">
    <location>
        <begin position="25"/>
        <end position="116"/>
    </location>
</feature>
<feature type="signal peptide" evidence="1">
    <location>
        <begin position="1"/>
        <end position="24"/>
    </location>
</feature>
<dbReference type="GO" id="GO:0030414">
    <property type="term" value="F:peptidase inhibitor activity"/>
    <property type="evidence" value="ECO:0007669"/>
    <property type="project" value="InterPro"/>
</dbReference>
<dbReference type="Pfam" id="PF00095">
    <property type="entry name" value="WAP"/>
    <property type="match status" value="2"/>
</dbReference>
<evidence type="ECO:0000313" key="3">
    <source>
        <dbReference type="Proteomes" id="UP000504617"/>
    </source>
</evidence>
<dbReference type="OrthoDB" id="9029120at2759"/>
<protein>
    <submittedName>
        <fullName evidence="4">Waprin-Enh1</fullName>
    </submittedName>
</protein>
<dbReference type="InterPro" id="IPR008197">
    <property type="entry name" value="WAP_dom"/>
</dbReference>
<dbReference type="InterPro" id="IPR036645">
    <property type="entry name" value="Elafin-like_sf"/>
</dbReference>
<evidence type="ECO:0000313" key="4">
    <source>
        <dbReference type="RefSeq" id="XP_013910032.1"/>
    </source>
</evidence>